<dbReference type="InterPro" id="IPR036526">
    <property type="entry name" value="C-N_Hydrolase_sf"/>
</dbReference>
<comment type="similarity">
    <text evidence="1">Belongs to the carbon-nitrogen hydrolase superfamily. NIT1/NIT2 family.</text>
</comment>
<proteinExistence type="inferred from homology"/>
<dbReference type="Proteomes" id="UP000640333">
    <property type="component" value="Unassembled WGS sequence"/>
</dbReference>
<accession>A0A8J7JXU7</accession>
<dbReference type="Gene3D" id="3.60.110.10">
    <property type="entry name" value="Carbon-nitrogen hydrolase"/>
    <property type="match status" value="1"/>
</dbReference>
<feature type="domain" description="CN hydrolase" evidence="6">
    <location>
        <begin position="4"/>
        <end position="236"/>
    </location>
</feature>
<gene>
    <name evidence="7" type="ORF">IOQ59_05315</name>
</gene>
<dbReference type="Pfam" id="PF00795">
    <property type="entry name" value="CN_hydrolase"/>
    <property type="match status" value="1"/>
</dbReference>
<keyword evidence="2" id="KW-0378">Hydrolase</keyword>
<dbReference type="PROSITE" id="PS50263">
    <property type="entry name" value="CN_HYDROLASE"/>
    <property type="match status" value="1"/>
</dbReference>
<comment type="caution">
    <text evidence="7">The sequence shown here is derived from an EMBL/GenBank/DDBJ whole genome shotgun (WGS) entry which is preliminary data.</text>
</comment>
<reference evidence="7" key="1">
    <citation type="submission" date="2020-10" db="EMBL/GenBank/DDBJ databases">
        <title>Bacterium isolated from coastal waters sediment.</title>
        <authorList>
            <person name="Chen R.-J."/>
            <person name="Lu D.-C."/>
            <person name="Zhu K.-L."/>
            <person name="Du Z.-J."/>
        </authorList>
    </citation>
    <scope>NUCLEOTIDE SEQUENCE</scope>
    <source>
        <strain evidence="7">N1Y112</strain>
    </source>
</reference>
<dbReference type="InterPro" id="IPR052737">
    <property type="entry name" value="Omega-amidase_YafV"/>
</dbReference>
<dbReference type="PANTHER" id="PTHR47799:SF1">
    <property type="entry name" value="OMEGA-AMIDASE YAFV"/>
    <property type="match status" value="1"/>
</dbReference>
<comment type="catalytic activity">
    <reaction evidence="4">
        <text>a monoamide of a dicarboxylate + H2O = a dicarboxylate + NH4(+)</text>
        <dbReference type="Rhea" id="RHEA:11716"/>
        <dbReference type="ChEBI" id="CHEBI:15377"/>
        <dbReference type="ChEBI" id="CHEBI:28938"/>
        <dbReference type="ChEBI" id="CHEBI:28965"/>
        <dbReference type="ChEBI" id="CHEBI:77450"/>
        <dbReference type="EC" id="3.5.1.3"/>
    </reaction>
</comment>
<evidence type="ECO:0000256" key="5">
    <source>
        <dbReference type="ARBA" id="ARBA00072139"/>
    </source>
</evidence>
<dbReference type="AlphaFoldDB" id="A0A8J7JXU7"/>
<dbReference type="CDD" id="cd07575">
    <property type="entry name" value="Xc-1258_like"/>
    <property type="match status" value="1"/>
</dbReference>
<dbReference type="EC" id="3.5.1.3" evidence="3"/>
<dbReference type="InterPro" id="IPR003010">
    <property type="entry name" value="C-N_Hydrolase"/>
</dbReference>
<dbReference type="RefSeq" id="WP_193952233.1">
    <property type="nucleotide sequence ID" value="NZ_JADEYS010000004.1"/>
</dbReference>
<evidence type="ECO:0000313" key="8">
    <source>
        <dbReference type="Proteomes" id="UP000640333"/>
    </source>
</evidence>
<dbReference type="NCBIfam" id="NF007757">
    <property type="entry name" value="PRK10438.1"/>
    <property type="match status" value="1"/>
</dbReference>
<dbReference type="FunFam" id="3.60.110.10:FF:000004">
    <property type="entry name" value="Carbon-nitrogen hydrolase"/>
    <property type="match status" value="1"/>
</dbReference>
<keyword evidence="8" id="KW-1185">Reference proteome</keyword>
<evidence type="ECO:0000256" key="3">
    <source>
        <dbReference type="ARBA" id="ARBA00039118"/>
    </source>
</evidence>
<dbReference type="SUPFAM" id="SSF56317">
    <property type="entry name" value="Carbon-nitrogen hydrolase"/>
    <property type="match status" value="1"/>
</dbReference>
<evidence type="ECO:0000256" key="2">
    <source>
        <dbReference type="ARBA" id="ARBA00022801"/>
    </source>
</evidence>
<evidence type="ECO:0000256" key="1">
    <source>
        <dbReference type="ARBA" id="ARBA00010613"/>
    </source>
</evidence>
<sequence>MQDLRVTLIQADLVWQQPEANRTQFEQIFAELEGTTDLIVLPEMFTTGFTMAPETLAEPIDGETARWLKQQAEHLDAAIVGSVVTQVGDHYRNRCFFTQPNGEQTVYDKRHLFRMGGEHNHYEAGRERVVVEYKGWRIMPQICYDLRFPAFSRNHNEYDLLIYVANWPKPRRNPWRTLLQARAIENQSYVAGVNRVGIDGSGLAYSGDSLLVDFMGERLVDQVPDQAFVETFTLDALALNDFRERFPAWMDADAFDLKL</sequence>
<dbReference type="PANTHER" id="PTHR47799">
    <property type="entry name" value="OMEGA-AMIDASE YAFV"/>
    <property type="match status" value="1"/>
</dbReference>
<dbReference type="GO" id="GO:0050152">
    <property type="term" value="F:omega-amidase activity"/>
    <property type="evidence" value="ECO:0007669"/>
    <property type="project" value="UniProtKB-EC"/>
</dbReference>
<protein>
    <recommendedName>
        <fullName evidence="5">Omega-amidase YafV</fullName>
        <ecNumber evidence="3">3.5.1.3</ecNumber>
    </recommendedName>
</protein>
<dbReference type="EMBL" id="JADEYS010000004">
    <property type="protein sequence ID" value="MBE9396678.1"/>
    <property type="molecule type" value="Genomic_DNA"/>
</dbReference>
<evidence type="ECO:0000259" key="6">
    <source>
        <dbReference type="PROSITE" id="PS50263"/>
    </source>
</evidence>
<name>A0A8J7JXU7_9GAMM</name>
<evidence type="ECO:0000256" key="4">
    <source>
        <dbReference type="ARBA" id="ARBA00052904"/>
    </source>
</evidence>
<evidence type="ECO:0000313" key="7">
    <source>
        <dbReference type="EMBL" id="MBE9396678.1"/>
    </source>
</evidence>
<organism evidence="7 8">
    <name type="scientific">Pontibacterium sinense</name>
    <dbReference type="NCBI Taxonomy" id="2781979"/>
    <lineage>
        <taxon>Bacteria</taxon>
        <taxon>Pseudomonadati</taxon>
        <taxon>Pseudomonadota</taxon>
        <taxon>Gammaproteobacteria</taxon>
        <taxon>Oceanospirillales</taxon>
        <taxon>Oceanospirillaceae</taxon>
        <taxon>Pontibacterium</taxon>
    </lineage>
</organism>
<dbReference type="GO" id="GO:0106008">
    <property type="term" value="F:2-oxoglutaramate amidase activity"/>
    <property type="evidence" value="ECO:0007669"/>
    <property type="project" value="TreeGrafter"/>
</dbReference>